<dbReference type="InterPro" id="IPR000873">
    <property type="entry name" value="AMP-dep_synth/lig_dom"/>
</dbReference>
<dbReference type="Pfam" id="PF16177">
    <property type="entry name" value="ACAS_N"/>
    <property type="match status" value="1"/>
</dbReference>
<dbReference type="NCBIfam" id="TIGR02316">
    <property type="entry name" value="propion_prpE"/>
    <property type="match status" value="1"/>
</dbReference>
<dbReference type="NCBIfam" id="NF007815">
    <property type="entry name" value="PRK10524.1"/>
    <property type="match status" value="1"/>
</dbReference>
<dbReference type="FunFam" id="3.40.50.12780:FF:000001">
    <property type="entry name" value="Acetyl-coenzyme A synthetase"/>
    <property type="match status" value="1"/>
</dbReference>
<sequence>MSSYADFHRRSLADREGFWTEQARRIDWQTPPQQICDVSRPPFARWFVGGTTNLCHNAVDRHAAHRPGDNALIWVSTEVGKEVVYSFEDLQVEVETMAAILRAQGVGQGDRVLIYMPMIPEAAFAMLACARIGAIHSVVFGGFASVSLASRIDDAAPKLIVSADAGSRGGKVVPYKPLLDEAISLASHKPAAVLMVDRGLSAFAPVAGRDLDYAAQREQYRGQTVPCVWLESNEISYTLYTSGTTGKPKGVQRDVGGYAVALATSMDYIYGGKAGETYFSTSDIGWVVGHSYIIYGPLIAGMATLMFEGLPVSPDAAIWWSLVEKYKVTVMFSAPTAVRVLKKHDPALLKRHDLSSLRALFLAGEPLDEPTARWIAEGLNVPIIDNYWQTETGWPLLTVANHIPGVDAVPTRFGSPGMPMYGYDVKLLDEQTGEALTAPNQKGVLVIEHPLPPGCLQTIWGDDERFVRTYWSSVPGRQVYSTFDWGLRDEDGYTFILGRTDDVINVAGHRLGTREIEESISSHAAIAEVAVVGVADQLKGQVAIAFAVLRDPAQAATPELARALEGQVMKQVDGQLGAVARPARVLFVNVLPKTRSGKLLRRALQAVAEGRDPGDLTTLDDPGALAQVKALLGN</sequence>
<evidence type="ECO:0000259" key="9">
    <source>
        <dbReference type="Pfam" id="PF16177"/>
    </source>
</evidence>
<evidence type="ECO:0000256" key="1">
    <source>
        <dbReference type="ARBA" id="ARBA00006432"/>
    </source>
</evidence>
<dbReference type="Gene3D" id="3.40.50.12780">
    <property type="entry name" value="N-terminal domain of ligase-like"/>
    <property type="match status" value="1"/>
</dbReference>
<evidence type="ECO:0000256" key="5">
    <source>
        <dbReference type="ARBA" id="ARBA00022840"/>
    </source>
</evidence>
<dbReference type="PANTHER" id="PTHR43347">
    <property type="entry name" value="ACYL-COA SYNTHETASE"/>
    <property type="match status" value="1"/>
</dbReference>
<keyword evidence="3 10" id="KW-0436">Ligase</keyword>
<dbReference type="InterPro" id="IPR032387">
    <property type="entry name" value="ACAS_N"/>
</dbReference>
<dbReference type="InterPro" id="IPR025110">
    <property type="entry name" value="AMP-bd_C"/>
</dbReference>
<evidence type="ECO:0000256" key="3">
    <source>
        <dbReference type="ARBA" id="ARBA00022598"/>
    </source>
</evidence>
<keyword evidence="4" id="KW-0547">Nucleotide-binding</keyword>
<dbReference type="Gene3D" id="3.30.300.30">
    <property type="match status" value="1"/>
</dbReference>
<evidence type="ECO:0000259" key="7">
    <source>
        <dbReference type="Pfam" id="PF00501"/>
    </source>
</evidence>
<feature type="domain" description="AMP-binding enzyme C-terminal" evidence="8">
    <location>
        <begin position="515"/>
        <end position="598"/>
    </location>
</feature>
<dbReference type="PANTHER" id="PTHR43347:SF3">
    <property type="entry name" value="ACYL-COA SYNTHETASE SHORT-CHAIN FAMILY MEMBER 3, MITOCHONDRIAL"/>
    <property type="match status" value="1"/>
</dbReference>
<dbReference type="Pfam" id="PF00501">
    <property type="entry name" value="AMP-binding"/>
    <property type="match status" value="1"/>
</dbReference>
<dbReference type="AlphaFoldDB" id="A0A2W5DLT1"/>
<dbReference type="InterPro" id="IPR045851">
    <property type="entry name" value="AMP-bd_C_sf"/>
</dbReference>
<dbReference type="NCBIfam" id="NF001208">
    <property type="entry name" value="PRK00174.1"/>
    <property type="match status" value="1"/>
</dbReference>
<evidence type="ECO:0000256" key="6">
    <source>
        <dbReference type="ARBA" id="ARBA00078862"/>
    </source>
</evidence>
<dbReference type="SUPFAM" id="SSF56801">
    <property type="entry name" value="Acetyl-CoA synthetase-like"/>
    <property type="match status" value="1"/>
</dbReference>
<feature type="domain" description="AMP-dependent synthetase/ligase" evidence="7">
    <location>
        <begin position="60"/>
        <end position="450"/>
    </location>
</feature>
<organism evidence="10 11">
    <name type="scientific">Roseateles depolymerans</name>
    <dbReference type="NCBI Taxonomy" id="76731"/>
    <lineage>
        <taxon>Bacteria</taxon>
        <taxon>Pseudomonadati</taxon>
        <taxon>Pseudomonadota</taxon>
        <taxon>Betaproteobacteria</taxon>
        <taxon>Burkholderiales</taxon>
        <taxon>Sphaerotilaceae</taxon>
        <taxon>Roseateles</taxon>
    </lineage>
</organism>
<comment type="caution">
    <text evidence="10">The sequence shown here is derived from an EMBL/GenBank/DDBJ whole genome shotgun (WGS) entry which is preliminary data.</text>
</comment>
<name>A0A2W5DLT1_9BURK</name>
<proteinExistence type="inferred from homology"/>
<keyword evidence="5" id="KW-0067">ATP-binding</keyword>
<dbReference type="InterPro" id="IPR042099">
    <property type="entry name" value="ANL_N_sf"/>
</dbReference>
<dbReference type="GO" id="GO:0050218">
    <property type="term" value="F:propionate-CoA ligase activity"/>
    <property type="evidence" value="ECO:0007669"/>
    <property type="project" value="InterPro"/>
</dbReference>
<evidence type="ECO:0000259" key="8">
    <source>
        <dbReference type="Pfam" id="PF13193"/>
    </source>
</evidence>
<dbReference type="InterPro" id="IPR012694">
    <property type="entry name" value="Propion_PrpE"/>
</dbReference>
<protein>
    <recommendedName>
        <fullName evidence="2">Propionate--CoA ligase</fullName>
    </recommendedName>
    <alternativeName>
        <fullName evidence="6">Propionyl-CoA synthetase</fullName>
    </alternativeName>
</protein>
<dbReference type="Proteomes" id="UP000249633">
    <property type="component" value="Unassembled WGS sequence"/>
</dbReference>
<dbReference type="GO" id="GO:0019629">
    <property type="term" value="P:propionate catabolic process, 2-methylcitrate cycle"/>
    <property type="evidence" value="ECO:0007669"/>
    <property type="project" value="InterPro"/>
</dbReference>
<feature type="domain" description="Acetyl-coenzyme A synthetase N-terminal" evidence="9">
    <location>
        <begin position="4"/>
        <end position="58"/>
    </location>
</feature>
<reference evidence="10 11" key="1">
    <citation type="submission" date="2017-08" db="EMBL/GenBank/DDBJ databases">
        <title>Infants hospitalized years apart are colonized by the same room-sourced microbial strains.</title>
        <authorList>
            <person name="Brooks B."/>
            <person name="Olm M.R."/>
            <person name="Firek B.A."/>
            <person name="Baker R."/>
            <person name="Thomas B.C."/>
            <person name="Morowitz M.J."/>
            <person name="Banfield J.F."/>
        </authorList>
    </citation>
    <scope>NUCLEOTIDE SEQUENCE [LARGE SCALE GENOMIC DNA]</scope>
    <source>
        <strain evidence="10">S2_012_000_R2_81</strain>
    </source>
</reference>
<gene>
    <name evidence="10" type="ORF">DI603_12305</name>
</gene>
<evidence type="ECO:0000313" key="11">
    <source>
        <dbReference type="Proteomes" id="UP000249633"/>
    </source>
</evidence>
<dbReference type="EMBL" id="QFOD01000010">
    <property type="protein sequence ID" value="PZP31623.1"/>
    <property type="molecule type" value="Genomic_DNA"/>
</dbReference>
<evidence type="ECO:0000256" key="2">
    <source>
        <dbReference type="ARBA" id="ARBA00013625"/>
    </source>
</evidence>
<dbReference type="GO" id="GO:0005524">
    <property type="term" value="F:ATP binding"/>
    <property type="evidence" value="ECO:0007669"/>
    <property type="project" value="UniProtKB-KW"/>
</dbReference>
<dbReference type="Pfam" id="PF13193">
    <property type="entry name" value="AMP-binding_C"/>
    <property type="match status" value="1"/>
</dbReference>
<comment type="similarity">
    <text evidence="1">Belongs to the ATP-dependent AMP-binding enzyme family.</text>
</comment>
<accession>A0A2W5DLT1</accession>
<evidence type="ECO:0000256" key="4">
    <source>
        <dbReference type="ARBA" id="ARBA00022741"/>
    </source>
</evidence>
<evidence type="ECO:0000313" key="10">
    <source>
        <dbReference type="EMBL" id="PZP31623.1"/>
    </source>
</evidence>